<dbReference type="InterPro" id="IPR002213">
    <property type="entry name" value="UDP_glucos_trans"/>
</dbReference>
<evidence type="ECO:0000313" key="3">
    <source>
        <dbReference type="Proteomes" id="UP000321820"/>
    </source>
</evidence>
<dbReference type="RefSeq" id="WP_147649347.1">
    <property type="nucleotide sequence ID" value="NZ_CP042806.1"/>
</dbReference>
<organism evidence="2 3">
    <name type="scientific">Terriglobus albidus</name>
    <dbReference type="NCBI Taxonomy" id="1592106"/>
    <lineage>
        <taxon>Bacteria</taxon>
        <taxon>Pseudomonadati</taxon>
        <taxon>Acidobacteriota</taxon>
        <taxon>Terriglobia</taxon>
        <taxon>Terriglobales</taxon>
        <taxon>Acidobacteriaceae</taxon>
        <taxon>Terriglobus</taxon>
    </lineage>
</organism>
<dbReference type="PANTHER" id="PTHR48050:SF13">
    <property type="entry name" value="STEROL 3-BETA-GLUCOSYLTRANSFERASE UGT80A2"/>
    <property type="match status" value="1"/>
</dbReference>
<dbReference type="SUPFAM" id="SSF53756">
    <property type="entry name" value="UDP-Glycosyltransferase/glycogen phosphorylase"/>
    <property type="match status" value="1"/>
</dbReference>
<evidence type="ECO:0000259" key="1">
    <source>
        <dbReference type="Pfam" id="PF06722"/>
    </source>
</evidence>
<name>A0A5B9EI62_9BACT</name>
<evidence type="ECO:0000313" key="2">
    <source>
        <dbReference type="EMBL" id="QEE30077.1"/>
    </source>
</evidence>
<dbReference type="KEGG" id="talb:FTW19_20090"/>
<dbReference type="EMBL" id="CP042806">
    <property type="protein sequence ID" value="QEE30077.1"/>
    <property type="molecule type" value="Genomic_DNA"/>
</dbReference>
<dbReference type="CDD" id="cd03784">
    <property type="entry name" value="GT1_Gtf-like"/>
    <property type="match status" value="1"/>
</dbReference>
<sequence length="435" mass="47184">MKHVVIAATPVPGHFNPMMAVAEHLAANEYRITVLTGEIYRDRVEAAGLAYVPLAGAANYDMRHQDVYFPERSSIEPGMPQITYDMQRVFGDAIPEQYAALKRLVDAEDVDVIMADLLFMGIFPLLMAPRAERPAVVSCGIVPFMCRNAEVSPFTGPDNSPEGLLRNAEHNEQIAAALQPATDYVSDKIEACCGRRLDTFLFDELYVRPDLFLQFTTSAFEFPMKELPGNVVFVGPMIPKHDDVETPSWIESLDPAKPVVFLTQGTIANYDFNQLLQPALDGLAAEPVQVVATAGGGDASGVRVPANARLEGYLSYAAILPKTAVFVTNGGYNGVQMALRAGVPLISAGASEDKPFVSARVAWSGCGIDLKTGTPTAEQIRDAVRSILAESSYRQKAQAMSCAYEGCDALQNTLLAIEPLLRNHIAVEPEEMAEV</sequence>
<keyword evidence="3" id="KW-1185">Reference proteome</keyword>
<reference evidence="2 3" key="1">
    <citation type="submission" date="2019-08" db="EMBL/GenBank/DDBJ databases">
        <title>Complete genome sequence of Terriglobus albidus strain ORNL.</title>
        <authorList>
            <person name="Podar M."/>
        </authorList>
    </citation>
    <scope>NUCLEOTIDE SEQUENCE [LARGE SCALE GENOMIC DNA]</scope>
    <source>
        <strain evidence="2 3">ORNL</strain>
    </source>
</reference>
<keyword evidence="2" id="KW-0808">Transferase</keyword>
<dbReference type="GO" id="GO:0016758">
    <property type="term" value="F:hexosyltransferase activity"/>
    <property type="evidence" value="ECO:0007669"/>
    <property type="project" value="UniProtKB-ARBA"/>
</dbReference>
<dbReference type="Proteomes" id="UP000321820">
    <property type="component" value="Chromosome"/>
</dbReference>
<dbReference type="GO" id="GO:0008194">
    <property type="term" value="F:UDP-glycosyltransferase activity"/>
    <property type="evidence" value="ECO:0007669"/>
    <property type="project" value="InterPro"/>
</dbReference>
<dbReference type="PANTHER" id="PTHR48050">
    <property type="entry name" value="STEROL 3-BETA-GLUCOSYLTRANSFERASE"/>
    <property type="match status" value="1"/>
</dbReference>
<dbReference type="Pfam" id="PF06722">
    <property type="entry name" value="EryCIII-like_C"/>
    <property type="match status" value="1"/>
</dbReference>
<dbReference type="OrthoDB" id="6620093at2"/>
<gene>
    <name evidence="2" type="ORF">FTW19_20090</name>
</gene>
<dbReference type="GO" id="GO:0017000">
    <property type="term" value="P:antibiotic biosynthetic process"/>
    <property type="evidence" value="ECO:0007669"/>
    <property type="project" value="UniProtKB-ARBA"/>
</dbReference>
<dbReference type="Gene3D" id="3.40.50.2000">
    <property type="entry name" value="Glycogen Phosphorylase B"/>
    <property type="match status" value="2"/>
</dbReference>
<proteinExistence type="predicted"/>
<dbReference type="AlphaFoldDB" id="A0A5B9EI62"/>
<feature type="domain" description="Erythromycin biosynthesis protein CIII-like C-terminal" evidence="1">
    <location>
        <begin position="289"/>
        <end position="400"/>
    </location>
</feature>
<dbReference type="InterPro" id="IPR010610">
    <property type="entry name" value="EryCIII-like_C"/>
</dbReference>
<accession>A0A5B9EI62</accession>
<protein>
    <submittedName>
        <fullName evidence="2">Glycosyl transferase</fullName>
    </submittedName>
</protein>
<dbReference type="InterPro" id="IPR050426">
    <property type="entry name" value="Glycosyltransferase_28"/>
</dbReference>
<dbReference type="FunFam" id="3.40.50.2000:FF:000072">
    <property type="entry name" value="Glycosyl transferase"/>
    <property type="match status" value="1"/>
</dbReference>